<comment type="subcellular location">
    <subcellularLocation>
        <location evidence="2 8">Cell membrane</location>
        <topology evidence="2">Multi-pass membrane protein</topology>
    </subcellularLocation>
    <subcellularLocation>
        <location evidence="8">Bacterial flagellum basal body</location>
    </subcellularLocation>
</comment>
<evidence type="ECO:0000313" key="9">
    <source>
        <dbReference type="EMBL" id="AIR04362.1"/>
    </source>
</evidence>
<keyword evidence="9" id="KW-0966">Cell projection</keyword>
<keyword evidence="9" id="KW-0282">Flagellum</keyword>
<comment type="function">
    <text evidence="1">Required for the assembly of the rivet at the earliest stage of flagellar biosynthesis.</text>
</comment>
<evidence type="ECO:0000256" key="8">
    <source>
        <dbReference type="RuleBase" id="RU364090"/>
    </source>
</evidence>
<gene>
    <name evidence="8" type="primary">fliQ</name>
    <name evidence="9" type="ORF">JT31_06990</name>
</gene>
<protein>
    <recommendedName>
        <fullName evidence="8">Flagellar biosynthetic protein FliQ</fullName>
    </recommendedName>
</protein>
<accession>A0A089PVM3</accession>
<keyword evidence="6 8" id="KW-1133">Transmembrane helix</keyword>
<feature type="transmembrane region" description="Helical" evidence="8">
    <location>
        <begin position="52"/>
        <end position="71"/>
    </location>
</feature>
<name>A0A089PVM3_9ENTR</name>
<dbReference type="KEGG" id="cnt:JT31_06990"/>
<dbReference type="OrthoDB" id="9806440at2"/>
<keyword evidence="4 8" id="KW-1003">Cell membrane</keyword>
<dbReference type="InterPro" id="IPR006305">
    <property type="entry name" value="FliQ"/>
</dbReference>
<evidence type="ECO:0000256" key="7">
    <source>
        <dbReference type="ARBA" id="ARBA00023136"/>
    </source>
</evidence>
<dbReference type="NCBIfam" id="TIGR01402">
    <property type="entry name" value="fliQ"/>
    <property type="match status" value="1"/>
</dbReference>
<evidence type="ECO:0000256" key="5">
    <source>
        <dbReference type="ARBA" id="ARBA00022692"/>
    </source>
</evidence>
<dbReference type="PANTHER" id="PTHR34040:SF8">
    <property type="entry name" value="FLAGELLAR BIOSYNTHETIC PROTEIN FLIQ"/>
    <property type="match status" value="1"/>
</dbReference>
<dbReference type="InterPro" id="IPR002191">
    <property type="entry name" value="Bac_export_3"/>
</dbReference>
<evidence type="ECO:0000256" key="4">
    <source>
        <dbReference type="ARBA" id="ARBA00022475"/>
    </source>
</evidence>
<evidence type="ECO:0000256" key="2">
    <source>
        <dbReference type="ARBA" id="ARBA00004651"/>
    </source>
</evidence>
<keyword evidence="10" id="KW-1185">Reference proteome</keyword>
<dbReference type="GO" id="GO:0009425">
    <property type="term" value="C:bacterial-type flagellum basal body"/>
    <property type="evidence" value="ECO:0007669"/>
    <property type="project" value="UniProtKB-SubCell"/>
</dbReference>
<dbReference type="EMBL" id="CP009451">
    <property type="protein sequence ID" value="AIR04362.1"/>
    <property type="molecule type" value="Genomic_DNA"/>
</dbReference>
<reference evidence="9 10" key="1">
    <citation type="submission" date="2014-09" db="EMBL/GenBank/DDBJ databases">
        <title>Cedecea neteri SSMD04 Genome Sequencing.</title>
        <authorList>
            <person name="Tan J.-Y."/>
        </authorList>
    </citation>
    <scope>NUCLEOTIDE SEQUENCE [LARGE SCALE GENOMIC DNA]</scope>
    <source>
        <strain evidence="9 10">SSMD04</strain>
    </source>
</reference>
<feature type="transmembrane region" description="Helical" evidence="8">
    <location>
        <begin position="15"/>
        <end position="40"/>
    </location>
</feature>
<dbReference type="Pfam" id="PF01313">
    <property type="entry name" value="Bac_export_3"/>
    <property type="match status" value="1"/>
</dbReference>
<dbReference type="RefSeq" id="WP_038474892.1">
    <property type="nucleotide sequence ID" value="NZ_CP009451.1"/>
</dbReference>
<keyword evidence="7 8" id="KW-0472">Membrane</keyword>
<evidence type="ECO:0000313" key="10">
    <source>
        <dbReference type="Proteomes" id="UP000029481"/>
    </source>
</evidence>
<dbReference type="GO" id="GO:0009306">
    <property type="term" value="P:protein secretion"/>
    <property type="evidence" value="ECO:0007669"/>
    <property type="project" value="InterPro"/>
</dbReference>
<dbReference type="GO" id="GO:0044780">
    <property type="term" value="P:bacterial-type flagellum assembly"/>
    <property type="evidence" value="ECO:0007669"/>
    <property type="project" value="InterPro"/>
</dbReference>
<keyword evidence="9" id="KW-0969">Cilium</keyword>
<keyword evidence="8" id="KW-0975">Bacterial flagellum</keyword>
<organism evidence="9 10">
    <name type="scientific">Cedecea neteri</name>
    <dbReference type="NCBI Taxonomy" id="158822"/>
    <lineage>
        <taxon>Bacteria</taxon>
        <taxon>Pseudomonadati</taxon>
        <taxon>Pseudomonadota</taxon>
        <taxon>Gammaproteobacteria</taxon>
        <taxon>Enterobacterales</taxon>
        <taxon>Enterobacteriaceae</taxon>
        <taxon>Cedecea</taxon>
    </lineage>
</organism>
<dbReference type="PANTHER" id="PTHR34040">
    <property type="entry name" value="FLAGELLAR BIOSYNTHETIC PROTEIN FLIQ"/>
    <property type="match status" value="1"/>
</dbReference>
<comment type="similarity">
    <text evidence="3 8">Belongs to the FliQ/MopD/SpaQ family.</text>
</comment>
<keyword evidence="5 8" id="KW-0812">Transmembrane</keyword>
<evidence type="ECO:0000256" key="1">
    <source>
        <dbReference type="ARBA" id="ARBA00002496"/>
    </source>
</evidence>
<dbReference type="GO" id="GO:0005886">
    <property type="term" value="C:plasma membrane"/>
    <property type="evidence" value="ECO:0007669"/>
    <property type="project" value="UniProtKB-SubCell"/>
</dbReference>
<comment type="function">
    <text evidence="8">Role in flagellar biosynthesis.</text>
</comment>
<dbReference type="PRINTS" id="PR00952">
    <property type="entry name" value="TYPE3IMQPROT"/>
</dbReference>
<dbReference type="AlphaFoldDB" id="A0A089PVM3"/>
<sequence>MLNMDNAGDIMASGIQLVLLISAVAIVPSLLVGLCVSIFQATTQINEQTLSFLPRLVVTLLVLIFGGKWMLTRLVDFTTEIFHQASSLVG</sequence>
<proteinExistence type="inferred from homology"/>
<evidence type="ECO:0000256" key="6">
    <source>
        <dbReference type="ARBA" id="ARBA00022989"/>
    </source>
</evidence>
<evidence type="ECO:0000256" key="3">
    <source>
        <dbReference type="ARBA" id="ARBA00006156"/>
    </source>
</evidence>
<dbReference type="Proteomes" id="UP000029481">
    <property type="component" value="Chromosome"/>
</dbReference>
<dbReference type="PIRSF" id="PIRSF004669">
    <property type="entry name" value="FliQ"/>
    <property type="match status" value="1"/>
</dbReference>